<accession>A0A4Z0YTZ4</accession>
<feature type="signal peptide" evidence="1">
    <location>
        <begin position="1"/>
        <end position="18"/>
    </location>
</feature>
<dbReference type="AlphaFoldDB" id="A0A4Z0YTZ4"/>
<dbReference type="OrthoDB" id="2378324at2759"/>
<comment type="caution">
    <text evidence="2">The sequence shown here is derived from an EMBL/GenBank/DDBJ whole genome shotgun (WGS) entry which is preliminary data.</text>
</comment>
<dbReference type="STRING" id="37992.A0A4Z0YTZ4"/>
<organism evidence="2 3">
    <name type="scientific">Xylaria hypoxylon</name>
    <dbReference type="NCBI Taxonomy" id="37992"/>
    <lineage>
        <taxon>Eukaryota</taxon>
        <taxon>Fungi</taxon>
        <taxon>Dikarya</taxon>
        <taxon>Ascomycota</taxon>
        <taxon>Pezizomycotina</taxon>
        <taxon>Sordariomycetes</taxon>
        <taxon>Xylariomycetidae</taxon>
        <taxon>Xylariales</taxon>
        <taxon>Xylariaceae</taxon>
        <taxon>Xylaria</taxon>
    </lineage>
</organism>
<proteinExistence type="predicted"/>
<dbReference type="Proteomes" id="UP000297716">
    <property type="component" value="Unassembled WGS sequence"/>
</dbReference>
<feature type="chain" id="PRO_5021319531" evidence="1">
    <location>
        <begin position="19"/>
        <end position="190"/>
    </location>
</feature>
<reference evidence="2 3" key="1">
    <citation type="submission" date="2019-03" db="EMBL/GenBank/DDBJ databases">
        <title>Draft genome sequence of Xylaria hypoxylon DSM 108379, a ubiquitous saprotrophic-parasitic fungi on hardwood.</title>
        <authorList>
            <person name="Buettner E."/>
            <person name="Leonhardt S."/>
            <person name="Gebauer A.M."/>
            <person name="Liers C."/>
            <person name="Hofrichter M."/>
            <person name="Kellner H."/>
        </authorList>
    </citation>
    <scope>NUCLEOTIDE SEQUENCE [LARGE SCALE GENOMIC DNA]</scope>
    <source>
        <strain evidence="2 3">DSM 108379</strain>
    </source>
</reference>
<evidence type="ECO:0000313" key="3">
    <source>
        <dbReference type="Proteomes" id="UP000297716"/>
    </source>
</evidence>
<keyword evidence="1" id="KW-0732">Signal</keyword>
<sequence length="190" mass="21192">MKFATVTSLLALAASTAAMPNKRCTDNYTVPFATIANIKVVDTPLAQKARALVEANFEPYLVRHIDRRFEIDGYIGATNWIKENGAKADWDNVRLQLIWDTISLQMLTEEDYNSIIEAYDQSSLLDGTNDTFTFLCRTKAESTYDTRVEPWGVAFVEGYSLSATVYSTVPTPMLPLLPSRSATSTELTKT</sequence>
<dbReference type="EMBL" id="SKBN01000122">
    <property type="protein sequence ID" value="TGJ82605.1"/>
    <property type="molecule type" value="Genomic_DNA"/>
</dbReference>
<name>A0A4Z0YTZ4_9PEZI</name>
<keyword evidence="3" id="KW-1185">Reference proteome</keyword>
<evidence type="ECO:0000256" key="1">
    <source>
        <dbReference type="SAM" id="SignalP"/>
    </source>
</evidence>
<gene>
    <name evidence="2" type="ORF">E0Z10_g6164</name>
</gene>
<protein>
    <submittedName>
        <fullName evidence="2">Uncharacterized protein</fullName>
    </submittedName>
</protein>
<evidence type="ECO:0000313" key="2">
    <source>
        <dbReference type="EMBL" id="TGJ82605.1"/>
    </source>
</evidence>